<evidence type="ECO:0000259" key="2">
    <source>
        <dbReference type="Pfam" id="PF01551"/>
    </source>
</evidence>
<dbReference type="OrthoDB" id="2986589at2"/>
<dbReference type="GO" id="GO:0004222">
    <property type="term" value="F:metalloendopeptidase activity"/>
    <property type="evidence" value="ECO:0007669"/>
    <property type="project" value="TreeGrafter"/>
</dbReference>
<reference evidence="3 4" key="1">
    <citation type="submission" date="2019-11" db="EMBL/GenBank/DDBJ databases">
        <title>Whole-genome sequence of a the green, strictly anaerobic photosynthetic bacterium Heliobacillus mobilis DSM 6151.</title>
        <authorList>
            <person name="Kyndt J.A."/>
            <person name="Meyer T.E."/>
        </authorList>
    </citation>
    <scope>NUCLEOTIDE SEQUENCE [LARGE SCALE GENOMIC DNA]</scope>
    <source>
        <strain evidence="3 4">DSM 6151</strain>
    </source>
</reference>
<dbReference type="InterPro" id="IPR016047">
    <property type="entry name" value="M23ase_b-sheet_dom"/>
</dbReference>
<dbReference type="Proteomes" id="UP000430670">
    <property type="component" value="Unassembled WGS sequence"/>
</dbReference>
<dbReference type="SUPFAM" id="SSF51261">
    <property type="entry name" value="Duplicated hybrid motif"/>
    <property type="match status" value="1"/>
</dbReference>
<dbReference type="InterPro" id="IPR050570">
    <property type="entry name" value="Cell_wall_metabolism_enzyme"/>
</dbReference>
<dbReference type="EMBL" id="WNKU01000002">
    <property type="protein sequence ID" value="MTV48035.1"/>
    <property type="molecule type" value="Genomic_DNA"/>
</dbReference>
<feature type="domain" description="M23ase beta-sheet core" evidence="2">
    <location>
        <begin position="183"/>
        <end position="276"/>
    </location>
</feature>
<evidence type="ECO:0000313" key="4">
    <source>
        <dbReference type="Proteomes" id="UP000430670"/>
    </source>
</evidence>
<accession>A0A6I3SGU7</accession>
<dbReference type="CDD" id="cd12797">
    <property type="entry name" value="M23_peptidase"/>
    <property type="match status" value="1"/>
</dbReference>
<dbReference type="PANTHER" id="PTHR21666:SF270">
    <property type="entry name" value="MUREIN HYDROLASE ACTIVATOR ENVC"/>
    <property type="match status" value="1"/>
</dbReference>
<feature type="compositionally biased region" description="Basic and acidic residues" evidence="1">
    <location>
        <begin position="52"/>
        <end position="74"/>
    </location>
</feature>
<evidence type="ECO:0000313" key="3">
    <source>
        <dbReference type="EMBL" id="MTV48035.1"/>
    </source>
</evidence>
<protein>
    <submittedName>
        <fullName evidence="3">Peptidoglycan DD-metalloendopeptidase family protein</fullName>
    </submittedName>
</protein>
<dbReference type="PANTHER" id="PTHR21666">
    <property type="entry name" value="PEPTIDASE-RELATED"/>
    <property type="match status" value="1"/>
</dbReference>
<proteinExistence type="predicted"/>
<organism evidence="3 4">
    <name type="scientific">Heliobacterium mobile</name>
    <name type="common">Heliobacillus mobilis</name>
    <dbReference type="NCBI Taxonomy" id="28064"/>
    <lineage>
        <taxon>Bacteria</taxon>
        <taxon>Bacillati</taxon>
        <taxon>Bacillota</taxon>
        <taxon>Clostridia</taxon>
        <taxon>Eubacteriales</taxon>
        <taxon>Heliobacteriaceae</taxon>
        <taxon>Heliobacterium</taxon>
    </lineage>
</organism>
<keyword evidence="4" id="KW-1185">Reference proteome</keyword>
<feature type="region of interest" description="Disordered" evidence="1">
    <location>
        <begin position="1"/>
        <end position="79"/>
    </location>
</feature>
<dbReference type="RefSeq" id="WP_155475130.1">
    <property type="nucleotide sequence ID" value="NZ_WNKU01000002.1"/>
</dbReference>
<comment type="caution">
    <text evidence="3">The sequence shown here is derived from an EMBL/GenBank/DDBJ whole genome shotgun (WGS) entry which is preliminary data.</text>
</comment>
<dbReference type="InterPro" id="IPR011055">
    <property type="entry name" value="Dup_hybrid_motif"/>
</dbReference>
<name>A0A6I3SGU7_HELMO</name>
<sequence length="300" mass="33207">MKKFIPPESGEWITNRRRKKLSSENTSTPGTSEEKEKGTSSANHPWSSSHLDSGRRWFSKDDSKWGDPSWREPPDEPEPGSMLRRWLWQTVIAVAIFALVWEVFQFEQPWAKTLQAQIRQLATESMNLEPLHQAVTRLGLWAEEGTTVPVLAPTDGGVQFGLPVNEPVKGVIVQTFGQQGNEFNPGIRIAAREGSPVMAGTDGKIINSWEENGGTYVQIAASDGSIRLMGPLEKVDLKAGQPVESDTIVGRLARNKEDRQAQLYLEVRRGGQSVDPLERNKEKGGGTVEDRPPSGSGYPH</sequence>
<feature type="region of interest" description="Disordered" evidence="1">
    <location>
        <begin position="265"/>
        <end position="300"/>
    </location>
</feature>
<gene>
    <name evidence="3" type="ORF">GJ688_03450</name>
</gene>
<dbReference type="Pfam" id="PF01551">
    <property type="entry name" value="Peptidase_M23"/>
    <property type="match status" value="1"/>
</dbReference>
<feature type="compositionally biased region" description="Polar residues" evidence="1">
    <location>
        <begin position="39"/>
        <end position="51"/>
    </location>
</feature>
<dbReference type="AlphaFoldDB" id="A0A6I3SGU7"/>
<evidence type="ECO:0000256" key="1">
    <source>
        <dbReference type="SAM" id="MobiDB-lite"/>
    </source>
</evidence>
<feature type="compositionally biased region" description="Basic and acidic residues" evidence="1">
    <location>
        <begin position="276"/>
        <end position="292"/>
    </location>
</feature>
<dbReference type="Gene3D" id="2.70.70.10">
    <property type="entry name" value="Glucose Permease (Domain IIA)"/>
    <property type="match status" value="1"/>
</dbReference>